<reference evidence="1" key="1">
    <citation type="submission" date="2021-12" db="EMBL/GenBank/DDBJ databases">
        <authorList>
            <person name="King R."/>
        </authorList>
    </citation>
    <scope>NUCLEOTIDE SEQUENCE</scope>
</reference>
<evidence type="ECO:0000313" key="2">
    <source>
        <dbReference type="Proteomes" id="UP001154078"/>
    </source>
</evidence>
<gene>
    <name evidence="1" type="ORF">MELIAE_LOCUS3323</name>
</gene>
<evidence type="ECO:0000313" key="1">
    <source>
        <dbReference type="EMBL" id="CAH0550529.1"/>
    </source>
</evidence>
<dbReference type="Proteomes" id="UP001154078">
    <property type="component" value="Chromosome 2"/>
</dbReference>
<sequence>MSNVMKSLVNIQKTQQLGLIRFLCNYGKEIGRPIGQDLLMQDLKSAGSAHNVLDMVASHYSIMNSKHSMQALRTIFELQKNERNGVSMKSVLKHPNFVKLCKKLKSHSGHIELNETIEALKVLTFLGAPSDSIINQILLQLIRQNINFLSLNHIMFLDFLLGQYKSTPLVDALKIALPMVFEINLPIKMERNNLTQLTECLYYASRTKLNKNSVQLIVDSLCRYNDTYDPKNAKSIIWSITDLPEDDLFKPLLEKAINSLSVDLERISYGEIDSTLSRMILKYSAKYPFYYNEVFLDSCVNYVIDNDLGLEKSLCFLRKFIRVNHWNKYLLDYTCKKIIEDPKFFKSEVGNVYALVCSMCLTDYRPKEWESVKEIIKGIKNMPNNCKRDVLWMRFGAALCLLDIYKLDVLSKCLNETYLDSLFKKKVFMSDIEHFLTIWYSLDLYKQDFLDLLPDKYNLKFLHSKMWYITEFPLKGALEKGVGGQEYVLTNVKSKIGHQIDHAILFRKGGFPVAVQNENVEFIEDISIPEDHQLVCIFYLKPICYTINKNMLREGIRFSLNYLEQKGYPTISINGENWHELEDFEKIPYIMQNIKTKVESDSISQSVNC</sequence>
<keyword evidence="2" id="KW-1185">Reference proteome</keyword>
<accession>A0A9P0FCG8</accession>
<organism evidence="1 2">
    <name type="scientific">Brassicogethes aeneus</name>
    <name type="common">Rape pollen beetle</name>
    <name type="synonym">Meligethes aeneus</name>
    <dbReference type="NCBI Taxonomy" id="1431903"/>
    <lineage>
        <taxon>Eukaryota</taxon>
        <taxon>Metazoa</taxon>
        <taxon>Ecdysozoa</taxon>
        <taxon>Arthropoda</taxon>
        <taxon>Hexapoda</taxon>
        <taxon>Insecta</taxon>
        <taxon>Pterygota</taxon>
        <taxon>Neoptera</taxon>
        <taxon>Endopterygota</taxon>
        <taxon>Coleoptera</taxon>
        <taxon>Polyphaga</taxon>
        <taxon>Cucujiformia</taxon>
        <taxon>Nitidulidae</taxon>
        <taxon>Meligethinae</taxon>
        <taxon>Brassicogethes</taxon>
    </lineage>
</organism>
<dbReference type="AlphaFoldDB" id="A0A9P0FCG8"/>
<name>A0A9P0FCG8_BRAAE</name>
<dbReference type="OrthoDB" id="443524at2759"/>
<dbReference type="EMBL" id="OV121133">
    <property type="protein sequence ID" value="CAH0550529.1"/>
    <property type="molecule type" value="Genomic_DNA"/>
</dbReference>
<proteinExistence type="predicted"/>
<protein>
    <submittedName>
        <fullName evidence="1">Uncharacterized protein</fullName>
    </submittedName>
</protein>